<sequence length="52" mass="5825">MKKVFVVALIALSLTIVNIQEINTYKTEGTKVLTIEDTINSFKPEITLKVIC</sequence>
<dbReference type="Proteomes" id="UP000192478">
    <property type="component" value="Chromosome"/>
</dbReference>
<dbReference type="AlphaFoldDB" id="A0AAC9RGD3"/>
<evidence type="ECO:0000313" key="2">
    <source>
        <dbReference type="EMBL" id="ARE86346.1"/>
    </source>
</evidence>
<accession>A0AAC9RGD3</accession>
<dbReference type="EMBL" id="CP020559">
    <property type="protein sequence ID" value="ARE86346.1"/>
    <property type="molecule type" value="Genomic_DNA"/>
</dbReference>
<reference evidence="2 3" key="1">
    <citation type="submission" date="2017-03" db="EMBL/GenBank/DDBJ databases">
        <title>Complete sequence of Clostridium formicaceticum DSM 92.</title>
        <authorList>
            <person name="Poehlein A."/>
            <person name="Karl M."/>
            <person name="Bengelsdorf F.R."/>
            <person name="Duerre P."/>
            <person name="Daniel R."/>
        </authorList>
    </citation>
    <scope>NUCLEOTIDE SEQUENCE [LARGE SCALE GENOMIC DNA]</scope>
    <source>
        <strain evidence="2 3">DSM 92</strain>
    </source>
</reference>
<evidence type="ECO:0000256" key="1">
    <source>
        <dbReference type="SAM" id="SignalP"/>
    </source>
</evidence>
<protein>
    <submittedName>
        <fullName evidence="2">Uncharacterized protein</fullName>
    </submittedName>
</protein>
<name>A0AAC9RGD3_9CLOT</name>
<feature type="signal peptide" evidence="1">
    <location>
        <begin position="1"/>
        <end position="19"/>
    </location>
</feature>
<organism evidence="2 3">
    <name type="scientific">Clostridium formicaceticum</name>
    <dbReference type="NCBI Taxonomy" id="1497"/>
    <lineage>
        <taxon>Bacteria</taxon>
        <taxon>Bacillati</taxon>
        <taxon>Bacillota</taxon>
        <taxon>Clostridia</taxon>
        <taxon>Eubacteriales</taxon>
        <taxon>Clostridiaceae</taxon>
        <taxon>Clostridium</taxon>
    </lineage>
</organism>
<keyword evidence="1" id="KW-0732">Signal</keyword>
<proteinExistence type="predicted"/>
<gene>
    <name evidence="2" type="ORF">CLFO_06680</name>
</gene>
<dbReference type="RefSeq" id="WP_156778747.1">
    <property type="nucleotide sequence ID" value="NZ_CP017603.1"/>
</dbReference>
<feature type="chain" id="PRO_5042267869" evidence="1">
    <location>
        <begin position="20"/>
        <end position="52"/>
    </location>
</feature>
<evidence type="ECO:0000313" key="3">
    <source>
        <dbReference type="Proteomes" id="UP000192478"/>
    </source>
</evidence>